<keyword evidence="9" id="KW-1185">Reference proteome</keyword>
<dbReference type="EMBL" id="ACIL03000021">
    <property type="protein sequence ID" value="ESL01588.1"/>
    <property type="molecule type" value="Genomic_DNA"/>
</dbReference>
<proteinExistence type="inferred from homology"/>
<evidence type="ECO:0000256" key="6">
    <source>
        <dbReference type="ARBA" id="ARBA00023163"/>
    </source>
</evidence>
<dbReference type="eggNOG" id="COG2747">
    <property type="taxonomic scope" value="Bacteria"/>
</dbReference>
<dbReference type="InterPro" id="IPR031316">
    <property type="entry name" value="FlgM_C"/>
</dbReference>
<evidence type="ECO:0000256" key="1">
    <source>
        <dbReference type="ARBA" id="ARBA00005322"/>
    </source>
</evidence>
<dbReference type="STRING" id="592026.GCWU0000282_003149"/>
<organism evidence="8 9">
    <name type="scientific">Catonella morbi ATCC 51271</name>
    <dbReference type="NCBI Taxonomy" id="592026"/>
    <lineage>
        <taxon>Bacteria</taxon>
        <taxon>Bacillati</taxon>
        <taxon>Bacillota</taxon>
        <taxon>Clostridia</taxon>
        <taxon>Lachnospirales</taxon>
        <taxon>Lachnospiraceae</taxon>
        <taxon>Catonella</taxon>
    </lineage>
</organism>
<comment type="caution">
    <text evidence="8">The sequence shown here is derived from an EMBL/GenBank/DDBJ whole genome shotgun (WGS) entry which is preliminary data.</text>
</comment>
<gene>
    <name evidence="8" type="ORF">GCWU0000282_003149</name>
</gene>
<comment type="similarity">
    <text evidence="1">Belongs to the FlgM family.</text>
</comment>
<dbReference type="GO" id="GO:0045892">
    <property type="term" value="P:negative regulation of DNA-templated transcription"/>
    <property type="evidence" value="ECO:0007669"/>
    <property type="project" value="InterPro"/>
</dbReference>
<keyword evidence="8" id="KW-0966">Cell projection</keyword>
<evidence type="ECO:0000256" key="2">
    <source>
        <dbReference type="ARBA" id="ARBA00017823"/>
    </source>
</evidence>
<accession>V2XXZ0</accession>
<dbReference type="GO" id="GO:0044781">
    <property type="term" value="P:bacterial-type flagellum organization"/>
    <property type="evidence" value="ECO:0007669"/>
    <property type="project" value="UniProtKB-KW"/>
</dbReference>
<dbReference type="NCBIfam" id="TIGR03824">
    <property type="entry name" value="FlgM_jcvi"/>
    <property type="match status" value="1"/>
</dbReference>
<keyword evidence="5" id="KW-0805">Transcription regulation</keyword>
<evidence type="ECO:0000256" key="4">
    <source>
        <dbReference type="ARBA" id="ARBA00022795"/>
    </source>
</evidence>
<dbReference type="SUPFAM" id="SSF101498">
    <property type="entry name" value="Anti-sigma factor FlgM"/>
    <property type="match status" value="1"/>
</dbReference>
<dbReference type="OrthoDB" id="1767600at2"/>
<keyword evidence="4" id="KW-1005">Bacterial flagellum biogenesis</keyword>
<keyword evidence="8" id="KW-0969">Cilium</keyword>
<dbReference type="AlphaFoldDB" id="V2XXZ0"/>
<name>V2XXZ0_9FIRM</name>
<keyword evidence="6" id="KW-0804">Transcription</keyword>
<evidence type="ECO:0000313" key="9">
    <source>
        <dbReference type="Proteomes" id="UP000018227"/>
    </source>
</evidence>
<protein>
    <recommendedName>
        <fullName evidence="2">Negative regulator of flagellin synthesis</fullName>
    </recommendedName>
</protein>
<dbReference type="HOGENOM" id="CLU_169011_3_0_9"/>
<sequence>MRVDTYGQISNAYNVSKARKTEAVAKTSKGSDTVEISSAAKTFQVARTAVASASDVRADKVAKLKAAIEEGKYSVSGKDIADKLVEKYFAV</sequence>
<evidence type="ECO:0000256" key="5">
    <source>
        <dbReference type="ARBA" id="ARBA00023015"/>
    </source>
</evidence>
<dbReference type="Proteomes" id="UP000018227">
    <property type="component" value="Unassembled WGS sequence"/>
</dbReference>
<dbReference type="InterPro" id="IPR035890">
    <property type="entry name" value="Anti-sigma-28_factor_FlgM_sf"/>
</dbReference>
<evidence type="ECO:0000256" key="3">
    <source>
        <dbReference type="ARBA" id="ARBA00022491"/>
    </source>
</evidence>
<keyword evidence="3" id="KW-0678">Repressor</keyword>
<keyword evidence="8" id="KW-0282">Flagellum</keyword>
<dbReference type="Pfam" id="PF04316">
    <property type="entry name" value="FlgM"/>
    <property type="match status" value="1"/>
</dbReference>
<feature type="domain" description="Anti-sigma-28 factor FlgM C-terminal" evidence="7">
    <location>
        <begin position="32"/>
        <end position="86"/>
    </location>
</feature>
<dbReference type="InterPro" id="IPR007412">
    <property type="entry name" value="FlgM"/>
</dbReference>
<reference evidence="8 9" key="1">
    <citation type="submission" date="2013-06" db="EMBL/GenBank/DDBJ databases">
        <authorList>
            <person name="Weinstock G."/>
            <person name="Sodergren E."/>
            <person name="Clifton S."/>
            <person name="Fulton L."/>
            <person name="Fulton B."/>
            <person name="Courtney L."/>
            <person name="Fronick C."/>
            <person name="Harrison M."/>
            <person name="Strong C."/>
            <person name="Farmer C."/>
            <person name="Delahaunty K."/>
            <person name="Markovic C."/>
            <person name="Hall O."/>
            <person name="Minx P."/>
            <person name="Tomlinson C."/>
            <person name="Mitreva M."/>
            <person name="Nelson J."/>
            <person name="Hou S."/>
            <person name="Wollam A."/>
            <person name="Pepin K.H."/>
            <person name="Johnson M."/>
            <person name="Bhonagiri V."/>
            <person name="Nash W.E."/>
            <person name="Warren W."/>
            <person name="Chinwalla A."/>
            <person name="Mardis E.R."/>
            <person name="Wilson R.K."/>
        </authorList>
    </citation>
    <scope>NUCLEOTIDE SEQUENCE [LARGE SCALE GENOMIC DNA]</scope>
    <source>
        <strain evidence="8 9">ATCC 51271</strain>
    </source>
</reference>
<evidence type="ECO:0000313" key="8">
    <source>
        <dbReference type="EMBL" id="ESL01588.1"/>
    </source>
</evidence>
<evidence type="ECO:0000259" key="7">
    <source>
        <dbReference type="Pfam" id="PF04316"/>
    </source>
</evidence>
<dbReference type="RefSeq" id="WP_023355988.1">
    <property type="nucleotide sequence ID" value="NZ_KI535371.1"/>
</dbReference>